<name>A0A1M6W4G7_9BACT</name>
<accession>A0A1T4NZS8</accession>
<dbReference type="Pfam" id="PF13180">
    <property type="entry name" value="PDZ_2"/>
    <property type="match status" value="1"/>
</dbReference>
<dbReference type="GO" id="GO:0016209">
    <property type="term" value="F:antioxidant activity"/>
    <property type="evidence" value="ECO:0007669"/>
    <property type="project" value="InterPro"/>
</dbReference>
<dbReference type="Gene3D" id="2.30.42.10">
    <property type="match status" value="1"/>
</dbReference>
<keyword evidence="2" id="KW-0201">Cytochrome c-type biogenesis</keyword>
<evidence type="ECO:0000313" key="10">
    <source>
        <dbReference type="Proteomes" id="UP000190449"/>
    </source>
</evidence>
<dbReference type="PROSITE" id="PS51352">
    <property type="entry name" value="THIOREDOXIN_2"/>
    <property type="match status" value="1"/>
</dbReference>
<reference evidence="9" key="2">
    <citation type="submission" date="2016-11" db="EMBL/GenBank/DDBJ databases">
        <authorList>
            <person name="Varghese N."/>
            <person name="Submissions S."/>
        </authorList>
    </citation>
    <scope>NUCLEOTIDE SEQUENCE [LARGE SCALE GENOMIC DNA]</scope>
    <source>
        <strain evidence="9">UWOS</strain>
    </source>
</reference>
<dbReference type="GO" id="GO:0017004">
    <property type="term" value="P:cytochrome complex assembly"/>
    <property type="evidence" value="ECO:0007669"/>
    <property type="project" value="UniProtKB-KW"/>
</dbReference>
<dbReference type="InterPro" id="IPR036249">
    <property type="entry name" value="Thioredoxin-like_sf"/>
</dbReference>
<evidence type="ECO:0000313" key="9">
    <source>
        <dbReference type="Proteomes" id="UP000184275"/>
    </source>
</evidence>
<dbReference type="SUPFAM" id="SSF50156">
    <property type="entry name" value="PDZ domain-like"/>
    <property type="match status" value="1"/>
</dbReference>
<evidence type="ECO:0000256" key="4">
    <source>
        <dbReference type="ARBA" id="ARBA00023284"/>
    </source>
</evidence>
<dbReference type="GO" id="GO:0016491">
    <property type="term" value="F:oxidoreductase activity"/>
    <property type="evidence" value="ECO:0007669"/>
    <property type="project" value="InterPro"/>
</dbReference>
<dbReference type="PANTHER" id="PTHR42852">
    <property type="entry name" value="THIOL:DISULFIDE INTERCHANGE PROTEIN DSBE"/>
    <property type="match status" value="1"/>
</dbReference>
<dbReference type="GO" id="GO:0016853">
    <property type="term" value="F:isomerase activity"/>
    <property type="evidence" value="ECO:0007669"/>
    <property type="project" value="UniProtKB-KW"/>
</dbReference>
<dbReference type="EMBL" id="FUWU01000029">
    <property type="protein sequence ID" value="SJZ84567.1"/>
    <property type="molecule type" value="Genomic_DNA"/>
</dbReference>
<dbReference type="Gene3D" id="3.40.30.10">
    <property type="entry name" value="Glutaredoxin"/>
    <property type="match status" value="1"/>
</dbReference>
<sequence length="249" mass="28202">MKNGWIFLVLLLTSALHAVPWLGLVFRQETFQKQTVLKVESVHPDADAKQVRPGDLIVEINGTKVTDMAAVKKSLAGLKTGATVPLQLIRNGKRLSVKVKMTERPDDVSQMTGSSIGNKFVAFQKNYYRNAEKSQKKPKARLLDFWATWCGPCRQTLPILARLYQKYESQGLEIVGVSSESQDVLEKFYQEHPSPYPLYRDATQELSRTYRISSIPTLILLDENGYIQKIWPGVPHESSLDKAIREVLK</sequence>
<evidence type="ECO:0000313" key="8">
    <source>
        <dbReference type="EMBL" id="SJZ84567.1"/>
    </source>
</evidence>
<dbReference type="InterPro" id="IPR050553">
    <property type="entry name" value="Thioredoxin_ResA/DsbE_sf"/>
</dbReference>
<dbReference type="STRING" id="28122.SAMN02745108_01754"/>
<dbReference type="InterPro" id="IPR013766">
    <property type="entry name" value="Thioredoxin_domain"/>
</dbReference>
<evidence type="ECO:0000256" key="2">
    <source>
        <dbReference type="ARBA" id="ARBA00022748"/>
    </source>
</evidence>
<dbReference type="AlphaFoldDB" id="A0A1M6W4G7"/>
<protein>
    <submittedName>
        <fullName evidence="7">Thiol-disulfide isomerase or thioredoxin</fullName>
    </submittedName>
</protein>
<dbReference type="InterPro" id="IPR001478">
    <property type="entry name" value="PDZ"/>
</dbReference>
<dbReference type="Proteomes" id="UP000190449">
    <property type="component" value="Unassembled WGS sequence"/>
</dbReference>
<evidence type="ECO:0000259" key="6">
    <source>
        <dbReference type="PROSITE" id="PS51352"/>
    </source>
</evidence>
<keyword evidence="9" id="KW-1185">Reference proteome</keyword>
<dbReference type="InterPro" id="IPR017937">
    <property type="entry name" value="Thioredoxin_CS"/>
</dbReference>
<dbReference type="CDD" id="cd02966">
    <property type="entry name" value="TlpA_like_family"/>
    <property type="match status" value="1"/>
</dbReference>
<dbReference type="InterPro" id="IPR000866">
    <property type="entry name" value="AhpC/TSA"/>
</dbReference>
<keyword evidence="7" id="KW-0413">Isomerase</keyword>
<feature type="domain" description="Thioredoxin" evidence="6">
    <location>
        <begin position="114"/>
        <end position="249"/>
    </location>
</feature>
<dbReference type="PROSITE" id="PS50106">
    <property type="entry name" value="PDZ"/>
    <property type="match status" value="1"/>
</dbReference>
<evidence type="ECO:0000259" key="5">
    <source>
        <dbReference type="PROSITE" id="PS50106"/>
    </source>
</evidence>
<dbReference type="SUPFAM" id="SSF52833">
    <property type="entry name" value="Thioredoxin-like"/>
    <property type="match status" value="1"/>
</dbReference>
<feature type="domain" description="PDZ" evidence="5">
    <location>
        <begin position="8"/>
        <end position="92"/>
    </location>
</feature>
<dbReference type="RefSeq" id="WP_073305042.1">
    <property type="nucleotide sequence ID" value="NZ_FRAW01000022.1"/>
</dbReference>
<dbReference type="Proteomes" id="UP000184275">
    <property type="component" value="Unassembled WGS sequence"/>
</dbReference>
<reference evidence="7" key="1">
    <citation type="submission" date="2016-11" db="EMBL/GenBank/DDBJ databases">
        <authorList>
            <person name="Jaros S."/>
            <person name="Januszkiewicz K."/>
            <person name="Wedrychowicz H."/>
        </authorList>
    </citation>
    <scope>NUCLEOTIDE SEQUENCE [LARGE SCALE GENOMIC DNA]</scope>
    <source>
        <strain evidence="7">UWOS</strain>
    </source>
</reference>
<evidence type="ECO:0000256" key="3">
    <source>
        <dbReference type="ARBA" id="ARBA00023157"/>
    </source>
</evidence>
<dbReference type="PANTHER" id="PTHR42852:SF6">
    <property type="entry name" value="THIOL:DISULFIDE INTERCHANGE PROTEIN DSBE"/>
    <property type="match status" value="1"/>
</dbReference>
<dbReference type="Pfam" id="PF00578">
    <property type="entry name" value="AhpC-TSA"/>
    <property type="match status" value="1"/>
</dbReference>
<proteinExistence type="predicted"/>
<evidence type="ECO:0000256" key="1">
    <source>
        <dbReference type="ARBA" id="ARBA00004196"/>
    </source>
</evidence>
<reference evidence="8 10" key="3">
    <citation type="submission" date="2017-02" db="EMBL/GenBank/DDBJ databases">
        <authorList>
            <person name="Peterson S.W."/>
        </authorList>
    </citation>
    <scope>NUCLEOTIDE SEQUENCE [LARGE SCALE GENOMIC DNA]</scope>
    <source>
        <strain evidence="8 10">ATCC 43854</strain>
    </source>
</reference>
<dbReference type="SMART" id="SM00228">
    <property type="entry name" value="PDZ"/>
    <property type="match status" value="1"/>
</dbReference>
<keyword evidence="3" id="KW-1015">Disulfide bond</keyword>
<comment type="subcellular location">
    <subcellularLocation>
        <location evidence="1">Cell envelope</location>
    </subcellularLocation>
</comment>
<dbReference type="EMBL" id="FRAW01000022">
    <property type="protein sequence ID" value="SHK88538.1"/>
    <property type="molecule type" value="Genomic_DNA"/>
</dbReference>
<dbReference type="GO" id="GO:0030313">
    <property type="term" value="C:cell envelope"/>
    <property type="evidence" value="ECO:0007669"/>
    <property type="project" value="UniProtKB-SubCell"/>
</dbReference>
<dbReference type="InterPro" id="IPR036034">
    <property type="entry name" value="PDZ_sf"/>
</dbReference>
<accession>A0A1M6W4G7</accession>
<dbReference type="PROSITE" id="PS00194">
    <property type="entry name" value="THIOREDOXIN_1"/>
    <property type="match status" value="1"/>
</dbReference>
<organism evidence="7 9">
    <name type="scientific">Fibrobacter intestinalis</name>
    <dbReference type="NCBI Taxonomy" id="28122"/>
    <lineage>
        <taxon>Bacteria</taxon>
        <taxon>Pseudomonadati</taxon>
        <taxon>Fibrobacterota</taxon>
        <taxon>Fibrobacteria</taxon>
        <taxon>Fibrobacterales</taxon>
        <taxon>Fibrobacteraceae</taxon>
        <taxon>Fibrobacter</taxon>
    </lineage>
</organism>
<keyword evidence="4" id="KW-0676">Redox-active center</keyword>
<evidence type="ECO:0000313" key="7">
    <source>
        <dbReference type="EMBL" id="SHK88538.1"/>
    </source>
</evidence>
<gene>
    <name evidence="8" type="ORF">SAMN02745108_01754</name>
    <name evidence="7" type="ORF">SAMN05720469_1226</name>
</gene>